<dbReference type="EMBL" id="JBBWWR010000019">
    <property type="protein sequence ID" value="KAK8941684.1"/>
    <property type="molecule type" value="Genomic_DNA"/>
</dbReference>
<accession>A0ABR2LIY7</accession>
<dbReference type="PANTHER" id="PTHR23160:SF3">
    <property type="entry name" value="SYNAPTONEMAL COMPLEX PROTEIN 1-RELATED"/>
    <property type="match status" value="1"/>
</dbReference>
<evidence type="ECO:0000313" key="5">
    <source>
        <dbReference type="Proteomes" id="UP001412067"/>
    </source>
</evidence>
<dbReference type="PANTHER" id="PTHR23160">
    <property type="entry name" value="SYNAPTONEMAL COMPLEX PROTEIN-RELATED"/>
    <property type="match status" value="1"/>
</dbReference>
<name>A0ABR2LIY7_9ASPA</name>
<feature type="coiled-coil region" evidence="2">
    <location>
        <begin position="67"/>
        <end position="94"/>
    </location>
</feature>
<keyword evidence="5" id="KW-1185">Reference proteome</keyword>
<evidence type="ECO:0000256" key="1">
    <source>
        <dbReference type="ARBA" id="ARBA00023054"/>
    </source>
</evidence>
<evidence type="ECO:0000256" key="3">
    <source>
        <dbReference type="SAM" id="MobiDB-lite"/>
    </source>
</evidence>
<dbReference type="Proteomes" id="UP001412067">
    <property type="component" value="Unassembled WGS sequence"/>
</dbReference>
<feature type="coiled-coil region" evidence="2">
    <location>
        <begin position="274"/>
        <end position="308"/>
    </location>
</feature>
<feature type="coiled-coil region" evidence="2">
    <location>
        <begin position="338"/>
        <end position="622"/>
    </location>
</feature>
<organism evidence="4 5">
    <name type="scientific">Platanthera guangdongensis</name>
    <dbReference type="NCBI Taxonomy" id="2320717"/>
    <lineage>
        <taxon>Eukaryota</taxon>
        <taxon>Viridiplantae</taxon>
        <taxon>Streptophyta</taxon>
        <taxon>Embryophyta</taxon>
        <taxon>Tracheophyta</taxon>
        <taxon>Spermatophyta</taxon>
        <taxon>Magnoliopsida</taxon>
        <taxon>Liliopsida</taxon>
        <taxon>Asparagales</taxon>
        <taxon>Orchidaceae</taxon>
        <taxon>Orchidoideae</taxon>
        <taxon>Orchideae</taxon>
        <taxon>Orchidinae</taxon>
        <taxon>Platanthera</taxon>
    </lineage>
</organism>
<protein>
    <submittedName>
        <fullName evidence="4">Synaptonemal complex protein 2</fullName>
    </submittedName>
</protein>
<feature type="coiled-coil region" evidence="2">
    <location>
        <begin position="123"/>
        <end position="178"/>
    </location>
</feature>
<comment type="caution">
    <text evidence="4">The sequence shown here is derived from an EMBL/GenBank/DDBJ whole genome shotgun (WGS) entry which is preliminary data.</text>
</comment>
<feature type="region of interest" description="Disordered" evidence="3">
    <location>
        <begin position="20"/>
        <end position="40"/>
    </location>
</feature>
<keyword evidence="1 2" id="KW-0175">Coiled coil</keyword>
<feature type="coiled-coil region" evidence="2">
    <location>
        <begin position="661"/>
        <end position="710"/>
    </location>
</feature>
<feature type="compositionally biased region" description="Polar residues" evidence="3">
    <location>
        <begin position="818"/>
        <end position="830"/>
    </location>
</feature>
<evidence type="ECO:0000313" key="4">
    <source>
        <dbReference type="EMBL" id="KAK8941684.1"/>
    </source>
</evidence>
<feature type="coiled-coil region" evidence="2">
    <location>
        <begin position="218"/>
        <end position="245"/>
    </location>
</feature>
<proteinExistence type="predicted"/>
<evidence type="ECO:0000256" key="2">
    <source>
        <dbReference type="SAM" id="Coils"/>
    </source>
</evidence>
<feature type="compositionally biased region" description="Polar residues" evidence="3">
    <location>
        <begin position="27"/>
        <end position="40"/>
    </location>
</feature>
<feature type="region of interest" description="Disordered" evidence="3">
    <location>
        <begin position="807"/>
        <end position="869"/>
    </location>
</feature>
<reference evidence="4 5" key="1">
    <citation type="journal article" date="2022" name="Nat. Plants">
        <title>Genomes of leafy and leafless Platanthera orchids illuminate the evolution of mycoheterotrophy.</title>
        <authorList>
            <person name="Li M.H."/>
            <person name="Liu K.W."/>
            <person name="Li Z."/>
            <person name="Lu H.C."/>
            <person name="Ye Q.L."/>
            <person name="Zhang D."/>
            <person name="Wang J.Y."/>
            <person name="Li Y.F."/>
            <person name="Zhong Z.M."/>
            <person name="Liu X."/>
            <person name="Yu X."/>
            <person name="Liu D.K."/>
            <person name="Tu X.D."/>
            <person name="Liu B."/>
            <person name="Hao Y."/>
            <person name="Liao X.Y."/>
            <person name="Jiang Y.T."/>
            <person name="Sun W.H."/>
            <person name="Chen J."/>
            <person name="Chen Y.Q."/>
            <person name="Ai Y."/>
            <person name="Zhai J.W."/>
            <person name="Wu S.S."/>
            <person name="Zhou Z."/>
            <person name="Hsiao Y.Y."/>
            <person name="Wu W.L."/>
            <person name="Chen Y.Y."/>
            <person name="Lin Y.F."/>
            <person name="Hsu J.L."/>
            <person name="Li C.Y."/>
            <person name="Wang Z.W."/>
            <person name="Zhao X."/>
            <person name="Zhong W.Y."/>
            <person name="Ma X.K."/>
            <person name="Ma L."/>
            <person name="Huang J."/>
            <person name="Chen G.Z."/>
            <person name="Huang M.Z."/>
            <person name="Huang L."/>
            <person name="Peng D.H."/>
            <person name="Luo Y.B."/>
            <person name="Zou S.Q."/>
            <person name="Chen S.P."/>
            <person name="Lan S."/>
            <person name="Tsai W.C."/>
            <person name="Van de Peer Y."/>
            <person name="Liu Z.J."/>
        </authorList>
    </citation>
    <scope>NUCLEOTIDE SEQUENCE [LARGE SCALE GENOMIC DNA]</scope>
    <source>
        <strain evidence="4">Lor288</strain>
    </source>
</reference>
<sequence length="869" mass="100932">MQKLGISSLQSFDKLRSLRRSEVGTDKTPQSAMARSSLDSASHGSLTNLKLTAEKLVKEQTSVKADLEFANTKLRKATEQIHMLEAKLQDAINENTMVKVKQVEDAKLWNELDTKFNSAKTLYDQLCETVQKVADQNDTAEEDKKLIEERLSKNTKALDNFKLQFKELSTKLECAENKITIGKQEICKLIEEKEAAEKCFKDELFAADEVMVMKDATIKDLEDVVEQSKQHKQTLDSQLQVLQHELISKEDLFKKLNLTRDEVEGEKKMLLCNNLALKQQLENSCLEIKNLEAIINNLMTKISQLDKDSLTLSNNVVKLISSFEKYYDLIHQEKDLASKNNQEKIDKLQQQLLNAMTEINSFNLNNEQLNNRIIELQRAQEFVMVQHADECRLAEDKVRKLESEVDGLLLRKNEVEKMATELEGKVVHLSEVSKVAENKMQDLLHTISKLELENEDIRCRMQLELKEKFEETEALRDEIKKYDKHANSLGNQIEELRGALDEKEKFITNFEDRAKQLEEQKSEVQTSLIAAECKLTEAKKQYDMMLEGKQLELSKHLKELSQKNDQAINEIRKKYEAEKEEISSEEKEKANKLIREIERICEEKIKKNREGAERCLMQVEEEHKAMIFKMKQDCDQKEVNLHAHHREELQRIQLHAENELREKASSLRKEHEIQMKSLKMQYDDEHKGLQEDLEMQKSKEEMQRKLLQLQWKVMSENQLDNQEVNSKKEYSTSSIKKSSYRHEIVLPTPESERKEMKLSGYMQTPMANLLKKANDKKTVPKHRKVTRHEYEVETSNGQTFMKRRKTQSTMMLGDPSSHKTMNMRTPNSNKDITKKTKITSGPQSHPANIGDLFSEGSLNPYTDDPYAFG</sequence>
<gene>
    <name evidence="4" type="primary">ZYP1B</name>
    <name evidence="4" type="ORF">KSP40_PGU012753</name>
</gene>